<gene>
    <name evidence="4" type="ORF">QI30_11885</name>
</gene>
<dbReference type="Pfam" id="PF13457">
    <property type="entry name" value="GW"/>
    <property type="match status" value="5"/>
</dbReference>
<dbReference type="RefSeq" id="WP_126990918.1">
    <property type="nucleotide sequence ID" value="NZ_JTFC01000031.1"/>
</dbReference>
<keyword evidence="1 2" id="KW-0732">Signal</keyword>
<dbReference type="AlphaFoldDB" id="A0A433RTW9"/>
<evidence type="ECO:0000256" key="2">
    <source>
        <dbReference type="SAM" id="SignalP"/>
    </source>
</evidence>
<protein>
    <recommendedName>
        <fullName evidence="3">GW domain-containing protein</fullName>
    </recommendedName>
</protein>
<evidence type="ECO:0000313" key="4">
    <source>
        <dbReference type="EMBL" id="RUS55613.1"/>
    </source>
</evidence>
<dbReference type="OrthoDB" id="9816557at2"/>
<evidence type="ECO:0000256" key="1">
    <source>
        <dbReference type="ARBA" id="ARBA00022729"/>
    </source>
</evidence>
<feature type="domain" description="GW" evidence="3">
    <location>
        <begin position="40"/>
        <end position="112"/>
    </location>
</feature>
<feature type="domain" description="GW" evidence="3">
    <location>
        <begin position="216"/>
        <end position="272"/>
    </location>
</feature>
<feature type="domain" description="GW" evidence="3">
    <location>
        <begin position="148"/>
        <end position="187"/>
    </location>
</feature>
<evidence type="ECO:0000259" key="3">
    <source>
        <dbReference type="Pfam" id="PF13457"/>
    </source>
</evidence>
<dbReference type="InterPro" id="IPR025987">
    <property type="entry name" value="GW_dom"/>
</dbReference>
<proteinExistence type="predicted"/>
<keyword evidence="5" id="KW-1185">Reference proteome</keyword>
<feature type="domain" description="GW" evidence="3">
    <location>
        <begin position="450"/>
        <end position="511"/>
    </location>
</feature>
<feature type="domain" description="GW" evidence="3">
    <location>
        <begin position="376"/>
        <end position="434"/>
    </location>
</feature>
<evidence type="ECO:0000313" key="5">
    <source>
        <dbReference type="Proteomes" id="UP000288623"/>
    </source>
</evidence>
<dbReference type="InterPro" id="IPR038200">
    <property type="entry name" value="GW_dom_sf"/>
</dbReference>
<dbReference type="Proteomes" id="UP000288623">
    <property type="component" value="Unassembled WGS sequence"/>
</dbReference>
<name>A0A433RTW9_9BACL</name>
<dbReference type="SUPFAM" id="SSF82057">
    <property type="entry name" value="Prokaryotic SH3-related domain"/>
    <property type="match status" value="1"/>
</dbReference>
<comment type="caution">
    <text evidence="4">The sequence shown here is derived from an EMBL/GenBank/DDBJ whole genome shotgun (WGS) entry which is preliminary data.</text>
</comment>
<dbReference type="EMBL" id="JTFC01000031">
    <property type="protein sequence ID" value="RUS55613.1"/>
    <property type="molecule type" value="Genomic_DNA"/>
</dbReference>
<organism evidence="4 5">
    <name type="scientific">Candidatus Kurthia intestinigallinarum</name>
    <dbReference type="NCBI Taxonomy" id="1562256"/>
    <lineage>
        <taxon>Bacteria</taxon>
        <taxon>Bacillati</taxon>
        <taxon>Bacillota</taxon>
        <taxon>Bacilli</taxon>
        <taxon>Bacillales</taxon>
        <taxon>Caryophanaceae</taxon>
        <taxon>Kurthia</taxon>
    </lineage>
</organism>
<feature type="chain" id="PRO_5038842750" description="GW domain-containing protein" evidence="2">
    <location>
        <begin position="20"/>
        <end position="515"/>
    </location>
</feature>
<reference evidence="4 5" key="1">
    <citation type="submission" date="2014-11" db="EMBL/GenBank/DDBJ databases">
        <title>Genome sequence and analysis of novel Kurthia sp.</title>
        <authorList>
            <person name="Lawson J.N."/>
            <person name="Gonzalez J.E."/>
            <person name="Rinauldi L."/>
            <person name="Xuan Z."/>
            <person name="Firman A."/>
            <person name="Shaddox L."/>
            <person name="Trudeau A."/>
            <person name="Shah S."/>
            <person name="Reiman D."/>
        </authorList>
    </citation>
    <scope>NUCLEOTIDE SEQUENCE [LARGE SCALE GENOMIC DNA]</scope>
    <source>
        <strain evidence="4 5">3B1D</strain>
    </source>
</reference>
<sequence>MKKSWKIVAAMGMATTIMTAPMTINGTKDVQVAQAATKTTAITYMGQIDNPKTAIYDAPAGNKFDTVDTLYSKNSFYVHKKAVVNGVTYYRISRNENPTFGAIGWVKASTINVKKMTEQKNVVKAHPMNGKGNAYSRPDGGERNIWHSLKDYKNRQFYPQRTVKVGTAIWYYGKVGARNVWISANSLSEKVDTAGATTEAMNVSYMGMLHSTANVIYKTAGGAKLQTAGTLYTENNFYVHQKKIVNGVTYYRISRNESASSEAVGWVKSAAIELASLKAHANVTENFKLTGKGNAYSRPAGGERNIWHSLNTYKNTNFRAKETVEVNGELWYYGTVGVRNVWVSAASVTDSITQTGNTATSKTTAVSYVGQTKSAKTPIFRVAGKSSTKFLAGKSYTNETFYIYKKNVVKNTTYYEIRRSQSGDIIGWVKDKSLAKQTLKFTINTKDSFTIDGTGKGYTRPNGKSRNILYTTMKPFAGDTFKPTSTAIIGNDTWYVGQLGTKTGWVKASQVTKTK</sequence>
<dbReference type="Gene3D" id="2.30.30.170">
    <property type="match status" value="6"/>
</dbReference>
<accession>A0A433RTW9</accession>
<feature type="signal peptide" evidence="2">
    <location>
        <begin position="1"/>
        <end position="19"/>
    </location>
</feature>